<protein>
    <recommendedName>
        <fullName evidence="3">UDP-N-acetylglucosamine--LPS N-acetylglucosamine transferase</fullName>
    </recommendedName>
</protein>
<gene>
    <name evidence="1" type="ORF">N5P18_05445</name>
</gene>
<evidence type="ECO:0008006" key="3">
    <source>
        <dbReference type="Google" id="ProtNLM"/>
    </source>
</evidence>
<dbReference type="Gene3D" id="3.40.50.2000">
    <property type="entry name" value="Glycogen Phosphorylase B"/>
    <property type="match status" value="2"/>
</dbReference>
<dbReference type="EMBL" id="CP104874">
    <property type="protein sequence ID" value="WWF06315.1"/>
    <property type="molecule type" value="Genomic_DNA"/>
</dbReference>
<dbReference type="RefSeq" id="WP_338538933.1">
    <property type="nucleotide sequence ID" value="NZ_CP104874.1"/>
</dbReference>
<accession>A0ABZ2FHZ4</accession>
<organism evidence="1 2">
    <name type="scientific">Janibacter terrae</name>
    <dbReference type="NCBI Taxonomy" id="103817"/>
    <lineage>
        <taxon>Bacteria</taxon>
        <taxon>Bacillati</taxon>
        <taxon>Actinomycetota</taxon>
        <taxon>Actinomycetes</taxon>
        <taxon>Micrococcales</taxon>
        <taxon>Intrasporangiaceae</taxon>
        <taxon>Janibacter</taxon>
    </lineage>
</organism>
<reference evidence="1 2" key="1">
    <citation type="submission" date="2022-09" db="EMBL/GenBank/DDBJ databases">
        <title>Complete genome sequence of Janibacter terrae strain COS04-44, PCL-degrading bacteria isolated from oil spilled coast.</title>
        <authorList>
            <person name="Park H."/>
            <person name="Kim J.Y."/>
            <person name="An S.H."/>
            <person name="Lee C.M."/>
            <person name="Weon H.-Y."/>
        </authorList>
    </citation>
    <scope>NUCLEOTIDE SEQUENCE [LARGE SCALE GENOMIC DNA]</scope>
    <source>
        <strain evidence="1 2">COS04-44</strain>
    </source>
</reference>
<proteinExistence type="predicted"/>
<evidence type="ECO:0000313" key="1">
    <source>
        <dbReference type="EMBL" id="WWF06315.1"/>
    </source>
</evidence>
<dbReference type="SUPFAM" id="SSF53756">
    <property type="entry name" value="UDP-Glycosyltransferase/glycogen phosphorylase"/>
    <property type="match status" value="1"/>
</dbReference>
<name>A0ABZ2FHZ4_9MICO</name>
<sequence>MPGAPGTPLPVVLATSNGVGMGHLTRQLTVALSAPDTLDPVLMSLSGALPTVRTAVAEGRLPELHGVRTEYCPSRKSGWLPKGGPARRLREVHPAYNWEPYFADRVRALVAETGARLVLFDGVVPYAGLRSARERLASTPFVWMRRGMWRPGAGEKFLEHAALFDLVVEPGDFAQAADRGPTAARGDATRVAPISIGEVITLQDRVQARRALGLDPDRPALLLTPGTGALEDVGSPVRVALETLRRSAPDWQVAVTSPALARHGIAGDDVVLLTDTYPLARSLAAFDAAVSAAGYNSVHELLGAAVPTLLVPGQALGTDDQPGRAAELAAAGACLAVAPDDPDAMRTAVARVVDPSAADDLRAACRELPRATGGAETAELLVELAAGAPVPASLTEGGPWGPPAWRRALPDPRTPVEIVSEGGTDDAVRRGARPLRVTQDLPAHRVGEDPLEHLVEGSSDEYRRVRMDVARWIYRSGR</sequence>
<keyword evidence="2" id="KW-1185">Reference proteome</keyword>
<evidence type="ECO:0000313" key="2">
    <source>
        <dbReference type="Proteomes" id="UP001381003"/>
    </source>
</evidence>
<dbReference type="Proteomes" id="UP001381003">
    <property type="component" value="Chromosome"/>
</dbReference>